<dbReference type="SMART" id="SM00240">
    <property type="entry name" value="FHA"/>
    <property type="match status" value="1"/>
</dbReference>
<gene>
    <name evidence="2" type="ORF">UFOPK3482_00173</name>
</gene>
<name>A0A6J7EG99_9ZZZZ</name>
<dbReference type="EMBL" id="CAFBLZ010000007">
    <property type="protein sequence ID" value="CAB4881996.1"/>
    <property type="molecule type" value="Genomic_DNA"/>
</dbReference>
<organism evidence="2">
    <name type="scientific">freshwater metagenome</name>
    <dbReference type="NCBI Taxonomy" id="449393"/>
    <lineage>
        <taxon>unclassified sequences</taxon>
        <taxon>metagenomes</taxon>
        <taxon>ecological metagenomes</taxon>
    </lineage>
</organism>
<dbReference type="InterPro" id="IPR008984">
    <property type="entry name" value="SMAD_FHA_dom_sf"/>
</dbReference>
<dbReference type="InterPro" id="IPR000253">
    <property type="entry name" value="FHA_dom"/>
</dbReference>
<dbReference type="SUPFAM" id="SSF49879">
    <property type="entry name" value="SMAD/FHA domain"/>
    <property type="match status" value="1"/>
</dbReference>
<dbReference type="AlphaFoldDB" id="A0A6J7EG99"/>
<evidence type="ECO:0000259" key="1">
    <source>
        <dbReference type="PROSITE" id="PS50006"/>
    </source>
</evidence>
<dbReference type="PROSITE" id="PS50006">
    <property type="entry name" value="FHA_DOMAIN"/>
    <property type="match status" value="1"/>
</dbReference>
<reference evidence="2" key="1">
    <citation type="submission" date="2020-05" db="EMBL/GenBank/DDBJ databases">
        <authorList>
            <person name="Chiriac C."/>
            <person name="Salcher M."/>
            <person name="Ghai R."/>
            <person name="Kavagutti S V."/>
        </authorList>
    </citation>
    <scope>NUCLEOTIDE SEQUENCE</scope>
</reference>
<protein>
    <submittedName>
        <fullName evidence="2">Unannotated protein</fullName>
    </submittedName>
</protein>
<dbReference type="Pfam" id="PF00498">
    <property type="entry name" value="FHA"/>
    <property type="match status" value="1"/>
</dbReference>
<proteinExistence type="predicted"/>
<evidence type="ECO:0000313" key="2">
    <source>
        <dbReference type="EMBL" id="CAB4881996.1"/>
    </source>
</evidence>
<dbReference type="Gene3D" id="2.60.200.20">
    <property type="match status" value="1"/>
</dbReference>
<accession>A0A6J7EG99</accession>
<feature type="domain" description="FHA" evidence="1">
    <location>
        <begin position="77"/>
        <end position="126"/>
    </location>
</feature>
<sequence length="156" mass="16714">MENPIQSNELTTTLHLGVRSVADSSPAALIESLLEKSSPEEKAVIQSVMNGSAESAMVFIHRGPSRGARFLITGDGVSIGRASSNDIFLDDITVSRSHATIKRTGSVFEFTDSGSLNGSYINNQQSKSHSLVTGDEIQIGKFHLLFICSQSQSGEK</sequence>